<reference evidence="2" key="1">
    <citation type="submission" date="2016-11" db="EMBL/GenBank/DDBJ databases">
        <authorList>
            <person name="Varghese N."/>
            <person name="Submissions S."/>
        </authorList>
    </citation>
    <scope>NUCLEOTIDE SEQUENCE [LARGE SCALE GENOMIC DNA]</scope>
    <source>
        <strain evidence="2">DSM 6637</strain>
    </source>
</reference>
<dbReference type="InterPro" id="IPR021111">
    <property type="entry name" value="Hexamer_Tyr-coord_heme_pr_HTHP"/>
</dbReference>
<sequence>MAEWLPTLITQTPEQGFELAIKMSRMAVKATQPDAAVRDRLRGVYAEDADALIAVSQVAAQWFATIAAANDYWRSAS</sequence>
<dbReference type="AlphaFoldDB" id="A0A1M7DT03"/>
<gene>
    <name evidence="1" type="ORF">SAMN05444389_101546</name>
</gene>
<dbReference type="Gene3D" id="6.10.80.10">
    <property type="entry name" value="Hexameric tyrosine-coordinated heme protein (HTHP)"/>
    <property type="match status" value="1"/>
</dbReference>
<proteinExistence type="predicted"/>
<name>A0A1M7DT03_9RHOB</name>
<dbReference type="OrthoDB" id="72286at2"/>
<dbReference type="InterPro" id="IPR038125">
    <property type="entry name" value="HTHP_sf"/>
</dbReference>
<evidence type="ECO:0000313" key="1">
    <source>
        <dbReference type="EMBL" id="SHL82586.1"/>
    </source>
</evidence>
<dbReference type="RefSeq" id="WP_073061581.1">
    <property type="nucleotide sequence ID" value="NZ_DAOKYZ010000032.1"/>
</dbReference>
<dbReference type="EMBL" id="FRCK01000001">
    <property type="protein sequence ID" value="SHL82586.1"/>
    <property type="molecule type" value="Genomic_DNA"/>
</dbReference>
<keyword evidence="2" id="KW-1185">Reference proteome</keyword>
<protein>
    <submittedName>
        <fullName evidence="1">Hexameric tyrosine-coordinated heme protein (HTHP)</fullName>
    </submittedName>
</protein>
<evidence type="ECO:0000313" key="2">
    <source>
        <dbReference type="Proteomes" id="UP000184444"/>
    </source>
</evidence>
<dbReference type="Pfam" id="PF11534">
    <property type="entry name" value="HTHP"/>
    <property type="match status" value="1"/>
</dbReference>
<organism evidence="1 2">
    <name type="scientific">Paracoccus solventivorans</name>
    <dbReference type="NCBI Taxonomy" id="53463"/>
    <lineage>
        <taxon>Bacteria</taxon>
        <taxon>Pseudomonadati</taxon>
        <taxon>Pseudomonadota</taxon>
        <taxon>Alphaproteobacteria</taxon>
        <taxon>Rhodobacterales</taxon>
        <taxon>Paracoccaceae</taxon>
        <taxon>Paracoccus</taxon>
    </lineage>
</organism>
<dbReference type="STRING" id="53463.SAMN05444389_101546"/>
<dbReference type="Proteomes" id="UP000184444">
    <property type="component" value="Unassembled WGS sequence"/>
</dbReference>
<accession>A0A1M7DT03</accession>